<proteinExistence type="predicted"/>
<comment type="caution">
    <text evidence="1">The sequence shown here is derived from an EMBL/GenBank/DDBJ whole genome shotgun (WGS) entry which is preliminary data.</text>
</comment>
<dbReference type="AlphaFoldDB" id="A0A833WY17"/>
<accession>A0A833WY17</accession>
<organism evidence="1 2">
    <name type="scientific">Phytophthora infestans</name>
    <name type="common">Potato late blight agent</name>
    <name type="synonym">Botrytis infestans</name>
    <dbReference type="NCBI Taxonomy" id="4787"/>
    <lineage>
        <taxon>Eukaryota</taxon>
        <taxon>Sar</taxon>
        <taxon>Stramenopiles</taxon>
        <taxon>Oomycota</taxon>
        <taxon>Peronosporomycetes</taxon>
        <taxon>Peronosporales</taxon>
        <taxon>Peronosporaceae</taxon>
        <taxon>Phytophthora</taxon>
    </lineage>
</organism>
<evidence type="ECO:0000313" key="2">
    <source>
        <dbReference type="Proteomes" id="UP000602510"/>
    </source>
</evidence>
<reference evidence="1" key="1">
    <citation type="submission" date="2020-04" db="EMBL/GenBank/DDBJ databases">
        <title>Hybrid Assembly of Korean Phytophthora infestans isolates.</title>
        <authorList>
            <person name="Prokchorchik M."/>
            <person name="Lee Y."/>
            <person name="Seo J."/>
            <person name="Cho J.-H."/>
            <person name="Park Y.-E."/>
            <person name="Jang D.-C."/>
            <person name="Im J.-S."/>
            <person name="Choi J.-G."/>
            <person name="Park H.-J."/>
            <person name="Lee G.-B."/>
            <person name="Lee Y.-G."/>
            <person name="Hong S.-Y."/>
            <person name="Cho K."/>
            <person name="Sohn K.H."/>
        </authorList>
    </citation>
    <scope>NUCLEOTIDE SEQUENCE</scope>
    <source>
        <strain evidence="1">KR_1_A1</strain>
    </source>
</reference>
<dbReference type="Proteomes" id="UP000602510">
    <property type="component" value="Unassembled WGS sequence"/>
</dbReference>
<evidence type="ECO:0000313" key="1">
    <source>
        <dbReference type="EMBL" id="KAF4041946.1"/>
    </source>
</evidence>
<sequence length="136" mass="15056">MDAQVFDALFARCKVHIRSSLNHQREVLAIALHWIGTASTCRSQEVIFDLAYWTVHGYRIHGVYAIVEALHTTSLVSSDLLLLLVLLAPPLLLPPPFSSRVSSVLTLWEGLRLLPLCFAACCGFDSMPKTMSSAVF</sequence>
<gene>
    <name evidence="1" type="ORF">GN244_ATG05770</name>
</gene>
<name>A0A833WY17_PHYIN</name>
<protein>
    <submittedName>
        <fullName evidence="1">Uncharacterized protein</fullName>
    </submittedName>
</protein>
<keyword evidence="2" id="KW-1185">Reference proteome</keyword>
<dbReference type="EMBL" id="WSZM01000110">
    <property type="protein sequence ID" value="KAF4041946.1"/>
    <property type="molecule type" value="Genomic_DNA"/>
</dbReference>